<sequence>MWVLDNASEKSSGSQRTCSGRVRPRLPSPVSSVRRRKKFWTPEEVEALREGVKEYGKSWKNIKNANPVVFAERTEVDNGGT</sequence>
<feature type="compositionally biased region" description="Polar residues" evidence="3">
    <location>
        <begin position="9"/>
        <end position="18"/>
    </location>
</feature>
<evidence type="ECO:0000256" key="3">
    <source>
        <dbReference type="SAM" id="MobiDB-lite"/>
    </source>
</evidence>
<feature type="region of interest" description="Disordered" evidence="3">
    <location>
        <begin position="1"/>
        <end position="28"/>
    </location>
</feature>
<dbReference type="SUPFAM" id="SSF46689">
    <property type="entry name" value="Homeodomain-like"/>
    <property type="match status" value="1"/>
</dbReference>
<dbReference type="Pfam" id="PF00249">
    <property type="entry name" value="Myb_DNA-binding"/>
    <property type="match status" value="1"/>
</dbReference>
<dbReference type="GO" id="GO:0005634">
    <property type="term" value="C:nucleus"/>
    <property type="evidence" value="ECO:0007669"/>
    <property type="project" value="UniProtKB-SubCell"/>
</dbReference>
<dbReference type="AlphaFoldDB" id="A0A8S9I2M1"/>
<dbReference type="CDD" id="cd11660">
    <property type="entry name" value="SANT_TRF"/>
    <property type="match status" value="1"/>
</dbReference>
<dbReference type="PANTHER" id="PTHR46993">
    <property type="entry name" value="MYB TRANSCRIPTION FACTOR"/>
    <property type="match status" value="1"/>
</dbReference>
<comment type="caution">
    <text evidence="5">The sequence shown here is derived from an EMBL/GenBank/DDBJ whole genome shotgun (WGS) entry which is preliminary data.</text>
</comment>
<accession>A0A8S9I2M1</accession>
<protein>
    <recommendedName>
        <fullName evidence="4">HTH myb-type domain-containing protein</fullName>
    </recommendedName>
</protein>
<proteinExistence type="predicted"/>
<dbReference type="InterPro" id="IPR001005">
    <property type="entry name" value="SANT/Myb"/>
</dbReference>
<dbReference type="InterPro" id="IPR009057">
    <property type="entry name" value="Homeodomain-like_sf"/>
</dbReference>
<evidence type="ECO:0000313" key="5">
    <source>
        <dbReference type="EMBL" id="KAF2563830.1"/>
    </source>
</evidence>
<dbReference type="PANTHER" id="PTHR46993:SF7">
    <property type="entry name" value="MYB-LIKE HTH TRANSCRIPTIONAL REGULATOR FAMILY PROTEIN"/>
    <property type="match status" value="1"/>
</dbReference>
<keyword evidence="2" id="KW-0539">Nucleus</keyword>
<dbReference type="InterPro" id="IPR017930">
    <property type="entry name" value="Myb_dom"/>
</dbReference>
<organism evidence="5">
    <name type="scientific">Brassica cretica</name>
    <name type="common">Mustard</name>
    <dbReference type="NCBI Taxonomy" id="69181"/>
    <lineage>
        <taxon>Eukaryota</taxon>
        <taxon>Viridiplantae</taxon>
        <taxon>Streptophyta</taxon>
        <taxon>Embryophyta</taxon>
        <taxon>Tracheophyta</taxon>
        <taxon>Spermatophyta</taxon>
        <taxon>Magnoliopsida</taxon>
        <taxon>eudicotyledons</taxon>
        <taxon>Gunneridae</taxon>
        <taxon>Pentapetalae</taxon>
        <taxon>rosids</taxon>
        <taxon>malvids</taxon>
        <taxon>Brassicales</taxon>
        <taxon>Brassicaceae</taxon>
        <taxon>Brassiceae</taxon>
        <taxon>Brassica</taxon>
    </lineage>
</organism>
<evidence type="ECO:0000259" key="4">
    <source>
        <dbReference type="PROSITE" id="PS51294"/>
    </source>
</evidence>
<dbReference type="Gene3D" id="1.10.10.60">
    <property type="entry name" value="Homeodomain-like"/>
    <property type="match status" value="1"/>
</dbReference>
<name>A0A8S9I2M1_BRACR</name>
<feature type="domain" description="HTH myb-type" evidence="4">
    <location>
        <begin position="32"/>
        <end position="62"/>
    </location>
</feature>
<evidence type="ECO:0000256" key="2">
    <source>
        <dbReference type="ARBA" id="ARBA00023242"/>
    </source>
</evidence>
<gene>
    <name evidence="5" type="ORF">F2Q70_00014788</name>
</gene>
<evidence type="ECO:0000256" key="1">
    <source>
        <dbReference type="ARBA" id="ARBA00004123"/>
    </source>
</evidence>
<dbReference type="EMBL" id="QGKY02001250">
    <property type="protein sequence ID" value="KAF2563830.1"/>
    <property type="molecule type" value="Genomic_DNA"/>
</dbReference>
<dbReference type="PROSITE" id="PS51294">
    <property type="entry name" value="HTH_MYB"/>
    <property type="match status" value="1"/>
</dbReference>
<reference evidence="5" key="1">
    <citation type="submission" date="2019-12" db="EMBL/GenBank/DDBJ databases">
        <title>Genome sequencing and annotation of Brassica cretica.</title>
        <authorList>
            <person name="Studholme D.J."/>
            <person name="Sarris P.F."/>
        </authorList>
    </citation>
    <scope>NUCLEOTIDE SEQUENCE</scope>
    <source>
        <strain evidence="5">PFS-102/07</strain>
        <tissue evidence="5">Leaf</tissue>
    </source>
</reference>
<comment type="subcellular location">
    <subcellularLocation>
        <location evidence="1">Nucleus</location>
    </subcellularLocation>
</comment>